<keyword evidence="2" id="KW-1185">Reference proteome</keyword>
<proteinExistence type="predicted"/>
<reference evidence="1 2" key="1">
    <citation type="submission" date="2019-03" db="EMBL/GenBank/DDBJ databases">
        <title>The genome sequence of a newly discovered highly antifungal drug resistant Aspergillus species, Aspergillus tanneri NIH 1004.</title>
        <authorList>
            <person name="Mounaud S."/>
            <person name="Singh I."/>
            <person name="Joardar V."/>
            <person name="Pakala S."/>
            <person name="Pakala S."/>
            <person name="Venepally P."/>
            <person name="Hoover J."/>
            <person name="Nierman W."/>
            <person name="Chung J."/>
            <person name="Losada L."/>
        </authorList>
    </citation>
    <scope>NUCLEOTIDE SEQUENCE [LARGE SCALE GENOMIC DNA]</scope>
    <source>
        <strain evidence="1 2">NIH1004</strain>
    </source>
</reference>
<gene>
    <name evidence="1" type="ORF">EYZ11_013549</name>
</gene>
<accession>A0A4S3IXE4</accession>
<dbReference type="EMBL" id="SOSA01001634">
    <property type="protein sequence ID" value="THC87006.1"/>
    <property type="molecule type" value="Genomic_DNA"/>
</dbReference>
<evidence type="ECO:0000313" key="2">
    <source>
        <dbReference type="Proteomes" id="UP000308092"/>
    </source>
</evidence>
<name>A0A4S3IXE4_9EURO</name>
<evidence type="ECO:0000313" key="1">
    <source>
        <dbReference type="EMBL" id="THC87006.1"/>
    </source>
</evidence>
<dbReference type="AlphaFoldDB" id="A0A4S3IXE4"/>
<dbReference type="Proteomes" id="UP000308092">
    <property type="component" value="Unassembled WGS sequence"/>
</dbReference>
<sequence>MVDFCATQSQFDLCSLRTRQITTHASSVREGPYGAQSLAGQTTTRCTCFGRWRSQGIPCHVEICNDDLLQEPRDPSASLTIIDFLLSFHGLQHLYLKVANFPRSVHGFQDAIYHHRSTPQSLVYHERQLVPIDTDRTFEDVRDIYPSWVPEAPGLLSHITVTA</sequence>
<dbReference type="VEuPathDB" id="FungiDB:EYZ11_013549"/>
<comment type="caution">
    <text evidence="1">The sequence shown here is derived from an EMBL/GenBank/DDBJ whole genome shotgun (WGS) entry which is preliminary data.</text>
</comment>
<protein>
    <submittedName>
        <fullName evidence="1">Uncharacterized protein</fullName>
    </submittedName>
</protein>
<organism evidence="1 2">
    <name type="scientific">Aspergillus tanneri</name>
    <dbReference type="NCBI Taxonomy" id="1220188"/>
    <lineage>
        <taxon>Eukaryota</taxon>
        <taxon>Fungi</taxon>
        <taxon>Dikarya</taxon>
        <taxon>Ascomycota</taxon>
        <taxon>Pezizomycotina</taxon>
        <taxon>Eurotiomycetes</taxon>
        <taxon>Eurotiomycetidae</taxon>
        <taxon>Eurotiales</taxon>
        <taxon>Aspergillaceae</taxon>
        <taxon>Aspergillus</taxon>
        <taxon>Aspergillus subgen. Circumdati</taxon>
    </lineage>
</organism>